<name>A0A5Q2TJ55_9BACI</name>
<sequence>MTKQWKKMMLAIVLVFVVGVLGACSDSSSSDDVEEDDDPSSEGGSGVAMEDYSVGDTFKATEPVTFSTLFNDHPNYPLKEDWLFFEKLEEMTNVTLDITSVPMSDYTDKRSLLISSGDAPYIIPKTYSGEETQFVSSGAILPISDYVDMMPHYQQKVEEWEIEPFLEGLRQRDGKYYVLPGIHENVWPDYSLAVRTDILDELGLEEPTTWEEVEEMLLAMKKEYPDKYPFSDRFKFDSTLNVAATGFGTRAGWGLGNMLEYQEDSDEFIFAPATEEYRSMVEYFNGLIEQGLLDPESVTQEDDPAIEKFTSGDSFVINTNGQTLTQYRATMNETLGKDDYSIKKIVVPGGPAGQLMNGSKLENGIMFSAKAAEDPNFEAMLQFIDWLLYSDEGLEFAKWGVEGETYTKEDVDRQLAEDITFRGMNEGADNHLQIDYGFSQGNWSYGGPTELLHSMFSEEEIEFQNAMHETKELVLPDPPIRYDETQLEQASLLSTPLKDTVEQNTLKFIVGDRDMSEWDAYIQELEGKNMQGYVDLANEVYQNNK</sequence>
<dbReference type="InterPro" id="IPR006059">
    <property type="entry name" value="SBP"/>
</dbReference>
<accession>A0A5Q2TJ55</accession>
<feature type="region of interest" description="Disordered" evidence="1">
    <location>
        <begin position="26"/>
        <end position="48"/>
    </location>
</feature>
<dbReference type="Proteomes" id="UP000339690">
    <property type="component" value="Chromosome"/>
</dbReference>
<gene>
    <name evidence="3" type="ORF">GI584_08065</name>
</gene>
<dbReference type="RefSeq" id="WP_100361163.1">
    <property type="nucleotide sequence ID" value="NZ_CP045915.1"/>
</dbReference>
<feature type="chain" id="PRO_5038379758" evidence="2">
    <location>
        <begin position="23"/>
        <end position="545"/>
    </location>
</feature>
<protein>
    <submittedName>
        <fullName evidence="3">Extracellular solute-binding protein</fullName>
    </submittedName>
</protein>
<feature type="compositionally biased region" description="Acidic residues" evidence="1">
    <location>
        <begin position="29"/>
        <end position="40"/>
    </location>
</feature>
<dbReference type="SUPFAM" id="SSF53850">
    <property type="entry name" value="Periplasmic binding protein-like II"/>
    <property type="match status" value="1"/>
</dbReference>
<organism evidence="3 4">
    <name type="scientific">Gracilibacillus salitolerans</name>
    <dbReference type="NCBI Taxonomy" id="2663022"/>
    <lineage>
        <taxon>Bacteria</taxon>
        <taxon>Bacillati</taxon>
        <taxon>Bacillota</taxon>
        <taxon>Bacilli</taxon>
        <taxon>Bacillales</taxon>
        <taxon>Bacillaceae</taxon>
        <taxon>Gracilibacillus</taxon>
    </lineage>
</organism>
<dbReference type="Pfam" id="PF01547">
    <property type="entry name" value="SBP_bac_1"/>
    <property type="match status" value="1"/>
</dbReference>
<evidence type="ECO:0000313" key="4">
    <source>
        <dbReference type="Proteomes" id="UP000339690"/>
    </source>
</evidence>
<dbReference type="InterPro" id="IPR050490">
    <property type="entry name" value="Bact_solute-bd_prot1"/>
</dbReference>
<dbReference type="EMBL" id="CP045915">
    <property type="protein sequence ID" value="QGH33980.1"/>
    <property type="molecule type" value="Genomic_DNA"/>
</dbReference>
<keyword evidence="4" id="KW-1185">Reference proteome</keyword>
<dbReference type="PROSITE" id="PS51257">
    <property type="entry name" value="PROKAR_LIPOPROTEIN"/>
    <property type="match status" value="1"/>
</dbReference>
<dbReference type="PANTHER" id="PTHR43649:SF12">
    <property type="entry name" value="DIACETYLCHITOBIOSE BINDING PROTEIN DASA"/>
    <property type="match status" value="1"/>
</dbReference>
<dbReference type="KEGG" id="grc:GI584_08065"/>
<dbReference type="Gene3D" id="3.40.190.10">
    <property type="entry name" value="Periplasmic binding protein-like II"/>
    <property type="match status" value="2"/>
</dbReference>
<dbReference type="PANTHER" id="PTHR43649">
    <property type="entry name" value="ARABINOSE-BINDING PROTEIN-RELATED"/>
    <property type="match status" value="1"/>
</dbReference>
<keyword evidence="2" id="KW-0732">Signal</keyword>
<dbReference type="CDD" id="cd13583">
    <property type="entry name" value="PBP2_AlgQ_like_4"/>
    <property type="match status" value="1"/>
</dbReference>
<evidence type="ECO:0000313" key="3">
    <source>
        <dbReference type="EMBL" id="QGH33980.1"/>
    </source>
</evidence>
<dbReference type="AlphaFoldDB" id="A0A5Q2TJ55"/>
<reference evidence="3 4" key="1">
    <citation type="submission" date="2019-11" db="EMBL/GenBank/DDBJ databases">
        <title>Gracilibacillus salitolerans sp. nov., a moderate halophile isolated from a saline soil in northwest China.</title>
        <authorList>
            <person name="Gan L."/>
        </authorList>
    </citation>
    <scope>NUCLEOTIDE SEQUENCE [LARGE SCALE GENOMIC DNA]</scope>
    <source>
        <strain evidence="3 4">SCU50</strain>
    </source>
</reference>
<proteinExistence type="predicted"/>
<evidence type="ECO:0000256" key="2">
    <source>
        <dbReference type="SAM" id="SignalP"/>
    </source>
</evidence>
<feature type="signal peptide" evidence="2">
    <location>
        <begin position="1"/>
        <end position="22"/>
    </location>
</feature>
<evidence type="ECO:0000256" key="1">
    <source>
        <dbReference type="SAM" id="MobiDB-lite"/>
    </source>
</evidence>